<dbReference type="Proteomes" id="UP001187415">
    <property type="component" value="Unassembled WGS sequence"/>
</dbReference>
<keyword evidence="2" id="KW-1185">Reference proteome</keyword>
<name>A0AA88NMN2_CHASR</name>
<accession>A0AA88NMN2</accession>
<gene>
    <name evidence="1" type="ORF">Q5P01_003860</name>
</gene>
<dbReference type="AlphaFoldDB" id="A0AA88NMN2"/>
<evidence type="ECO:0000313" key="2">
    <source>
        <dbReference type="Proteomes" id="UP001187415"/>
    </source>
</evidence>
<sequence>MRSPASKGPLQAASVVVMMCAPSGVKCTEESCGKKRLSSRREQVVVRIRSSESAAMWPRVNEASQDEVRLEIAVK</sequence>
<comment type="caution">
    <text evidence="1">The sequence shown here is derived from an EMBL/GenBank/DDBJ whole genome shotgun (WGS) entry which is preliminary data.</text>
</comment>
<proteinExistence type="predicted"/>
<organism evidence="1 2">
    <name type="scientific">Channa striata</name>
    <name type="common">Snakehead murrel</name>
    <name type="synonym">Ophicephalus striatus</name>
    <dbReference type="NCBI Taxonomy" id="64152"/>
    <lineage>
        <taxon>Eukaryota</taxon>
        <taxon>Metazoa</taxon>
        <taxon>Chordata</taxon>
        <taxon>Craniata</taxon>
        <taxon>Vertebrata</taxon>
        <taxon>Euteleostomi</taxon>
        <taxon>Actinopterygii</taxon>
        <taxon>Neopterygii</taxon>
        <taxon>Teleostei</taxon>
        <taxon>Neoteleostei</taxon>
        <taxon>Acanthomorphata</taxon>
        <taxon>Anabantaria</taxon>
        <taxon>Anabantiformes</taxon>
        <taxon>Channoidei</taxon>
        <taxon>Channidae</taxon>
        <taxon>Channa</taxon>
    </lineage>
</organism>
<dbReference type="EMBL" id="JAUPFM010000002">
    <property type="protein sequence ID" value="KAK2859240.1"/>
    <property type="molecule type" value="Genomic_DNA"/>
</dbReference>
<evidence type="ECO:0000313" key="1">
    <source>
        <dbReference type="EMBL" id="KAK2859240.1"/>
    </source>
</evidence>
<protein>
    <submittedName>
        <fullName evidence="1">Uncharacterized protein</fullName>
    </submittedName>
</protein>
<reference evidence="1" key="1">
    <citation type="submission" date="2023-07" db="EMBL/GenBank/DDBJ databases">
        <title>Chromosome-level Genome Assembly of Striped Snakehead (Channa striata).</title>
        <authorList>
            <person name="Liu H."/>
        </authorList>
    </citation>
    <scope>NUCLEOTIDE SEQUENCE</scope>
    <source>
        <strain evidence="1">Gz</strain>
        <tissue evidence="1">Muscle</tissue>
    </source>
</reference>